<dbReference type="Gene3D" id="3.30.160.60">
    <property type="entry name" value="Classic Zinc Finger"/>
    <property type="match status" value="1"/>
</dbReference>
<evidence type="ECO:0000256" key="7">
    <source>
        <dbReference type="ARBA" id="ARBA00023242"/>
    </source>
</evidence>
<evidence type="ECO:0000259" key="10">
    <source>
        <dbReference type="PROSITE" id="PS50119"/>
    </source>
</evidence>
<evidence type="ECO:0000256" key="8">
    <source>
        <dbReference type="PROSITE-ProRule" id="PRU00024"/>
    </source>
</evidence>
<keyword evidence="5" id="KW-0805">Transcription regulation</keyword>
<keyword evidence="6" id="KW-0804">Transcription</keyword>
<evidence type="ECO:0000256" key="5">
    <source>
        <dbReference type="ARBA" id="ARBA00023015"/>
    </source>
</evidence>
<feature type="domain" description="B box-type" evidence="10">
    <location>
        <begin position="50"/>
        <end position="97"/>
    </location>
</feature>
<evidence type="ECO:0000256" key="2">
    <source>
        <dbReference type="ARBA" id="ARBA00022723"/>
    </source>
</evidence>
<dbReference type="InterPro" id="IPR000315">
    <property type="entry name" value="Znf_B-box"/>
</dbReference>
<evidence type="ECO:0000256" key="1">
    <source>
        <dbReference type="ARBA" id="ARBA00004123"/>
    </source>
</evidence>
<dbReference type="InterPro" id="IPR049808">
    <property type="entry name" value="CONSTANS-like_Bbox1"/>
</dbReference>
<evidence type="ECO:0000256" key="4">
    <source>
        <dbReference type="ARBA" id="ARBA00022833"/>
    </source>
</evidence>
<dbReference type="EMBL" id="JALJOT010000002">
    <property type="protein sequence ID" value="KAK9917630.1"/>
    <property type="molecule type" value="Genomic_DNA"/>
</dbReference>
<dbReference type="PANTHER" id="PTHR31832:SF63">
    <property type="entry name" value="B-BOX ZINC FINGER PROTEIN 23"/>
    <property type="match status" value="1"/>
</dbReference>
<dbReference type="PANTHER" id="PTHR31832">
    <property type="entry name" value="B-BOX ZINC FINGER PROTEIN 22"/>
    <property type="match status" value="1"/>
</dbReference>
<keyword evidence="8" id="KW-0863">Zinc-finger</keyword>
<dbReference type="PROSITE" id="PS50119">
    <property type="entry name" value="ZF_BBOX"/>
    <property type="match status" value="2"/>
</dbReference>
<organism evidence="11 12">
    <name type="scientific">Coccomyxa subellipsoidea</name>
    <dbReference type="NCBI Taxonomy" id="248742"/>
    <lineage>
        <taxon>Eukaryota</taxon>
        <taxon>Viridiplantae</taxon>
        <taxon>Chlorophyta</taxon>
        <taxon>core chlorophytes</taxon>
        <taxon>Trebouxiophyceae</taxon>
        <taxon>Trebouxiophyceae incertae sedis</taxon>
        <taxon>Coccomyxaceae</taxon>
        <taxon>Coccomyxa</taxon>
    </lineage>
</organism>
<evidence type="ECO:0000313" key="12">
    <source>
        <dbReference type="Proteomes" id="UP001491310"/>
    </source>
</evidence>
<dbReference type="InterPro" id="IPR051979">
    <property type="entry name" value="B-box_zinc_finger"/>
</dbReference>
<keyword evidence="2" id="KW-0479">Metal-binding</keyword>
<dbReference type="SMART" id="SM00336">
    <property type="entry name" value="BBOX"/>
    <property type="match status" value="2"/>
</dbReference>
<comment type="subcellular location">
    <subcellularLocation>
        <location evidence="1">Nucleus</location>
    </subcellularLocation>
</comment>
<proteinExistence type="predicted"/>
<protein>
    <recommendedName>
        <fullName evidence="10">B box-type domain-containing protein</fullName>
    </recommendedName>
</protein>
<evidence type="ECO:0000256" key="3">
    <source>
        <dbReference type="ARBA" id="ARBA00022737"/>
    </source>
</evidence>
<keyword evidence="4" id="KW-0862">Zinc</keyword>
<name>A0ABR2Z0X2_9CHLO</name>
<dbReference type="CDD" id="cd19821">
    <property type="entry name" value="Bbox1_BBX-like"/>
    <property type="match status" value="2"/>
</dbReference>
<keyword evidence="7" id="KW-0539">Nucleus</keyword>
<keyword evidence="3" id="KW-0677">Repeat</keyword>
<accession>A0ABR2Z0X2</accession>
<gene>
    <name evidence="11" type="ORF">WJX75_006628</name>
</gene>
<feature type="compositionally biased region" description="Polar residues" evidence="9">
    <location>
        <begin position="163"/>
        <end position="172"/>
    </location>
</feature>
<evidence type="ECO:0000256" key="6">
    <source>
        <dbReference type="ARBA" id="ARBA00023163"/>
    </source>
</evidence>
<evidence type="ECO:0000256" key="9">
    <source>
        <dbReference type="SAM" id="MobiDB-lite"/>
    </source>
</evidence>
<reference evidence="11 12" key="1">
    <citation type="journal article" date="2024" name="Nat. Commun.">
        <title>Phylogenomics reveals the evolutionary origins of lichenization in chlorophyte algae.</title>
        <authorList>
            <person name="Puginier C."/>
            <person name="Libourel C."/>
            <person name="Otte J."/>
            <person name="Skaloud P."/>
            <person name="Haon M."/>
            <person name="Grisel S."/>
            <person name="Petersen M."/>
            <person name="Berrin J.G."/>
            <person name="Delaux P.M."/>
            <person name="Dal Grande F."/>
            <person name="Keller J."/>
        </authorList>
    </citation>
    <scope>NUCLEOTIDE SEQUENCE [LARGE SCALE GENOMIC DNA]</scope>
    <source>
        <strain evidence="11 12">SAG 216-7</strain>
    </source>
</reference>
<feature type="region of interest" description="Disordered" evidence="9">
    <location>
        <begin position="110"/>
        <end position="189"/>
    </location>
</feature>
<sequence>MVQCDVCENAAGSIYCFADAAVMCQACDRTVHGANKLAAKHDRVDLSKAAESAQCDICQDRPAVLFCSEDRALICRRCDIMIHTANEFTAQHHRYLLSGTTLGLNSLGGDNSEAADKRSSDSKASSASALTREAMGVSTRSSAGAGPSGLPGNGSDLDRRMSSRGTPRSMSSGALVEVPATASPMGDTWISGRGIDVNSKAAMTPSQEQEQLRSEQVMAAQQGQAGSIGLMPSFHSGGLSDFLGAVPSSSSGGGSDNNYTLAHELLGLPTMSQAFSAKDIDAAYLFQDMGDLDDDLSSLLVPDLDFSSIASIPAPSVPKLPQTGGFADRYGVSTSPTSAGDHLVPDGVVPDILAPPLKRQRM</sequence>
<dbReference type="Pfam" id="PF00643">
    <property type="entry name" value="zf-B_box"/>
    <property type="match status" value="2"/>
</dbReference>
<feature type="domain" description="B box-type" evidence="10">
    <location>
        <begin position="1"/>
        <end position="46"/>
    </location>
</feature>
<comment type="caution">
    <text evidence="11">The sequence shown here is derived from an EMBL/GenBank/DDBJ whole genome shotgun (WGS) entry which is preliminary data.</text>
</comment>
<keyword evidence="12" id="KW-1185">Reference proteome</keyword>
<dbReference type="Proteomes" id="UP001491310">
    <property type="component" value="Unassembled WGS sequence"/>
</dbReference>
<evidence type="ECO:0000313" key="11">
    <source>
        <dbReference type="EMBL" id="KAK9917630.1"/>
    </source>
</evidence>